<evidence type="ECO:0000256" key="1">
    <source>
        <dbReference type="ARBA" id="ARBA00009437"/>
    </source>
</evidence>
<keyword evidence="7" id="KW-1185">Reference proteome</keyword>
<dbReference type="EMBL" id="JBHTCO010000005">
    <property type="protein sequence ID" value="MFC7392850.1"/>
    <property type="molecule type" value="Genomic_DNA"/>
</dbReference>
<dbReference type="PROSITE" id="PS50931">
    <property type="entry name" value="HTH_LYSR"/>
    <property type="match status" value="1"/>
</dbReference>
<dbReference type="Pfam" id="PF03466">
    <property type="entry name" value="LysR_substrate"/>
    <property type="match status" value="1"/>
</dbReference>
<proteinExistence type="inferred from homology"/>
<organism evidence="6 7">
    <name type="scientific">Scopulibacillus cellulosilyticus</name>
    <dbReference type="NCBI Taxonomy" id="2665665"/>
    <lineage>
        <taxon>Bacteria</taxon>
        <taxon>Bacillati</taxon>
        <taxon>Bacillota</taxon>
        <taxon>Bacilli</taxon>
        <taxon>Bacillales</taxon>
        <taxon>Sporolactobacillaceae</taxon>
        <taxon>Scopulibacillus</taxon>
    </lineage>
</organism>
<evidence type="ECO:0000313" key="7">
    <source>
        <dbReference type="Proteomes" id="UP001596505"/>
    </source>
</evidence>
<protein>
    <submittedName>
        <fullName evidence="6">LysR family transcriptional regulator</fullName>
    </submittedName>
</protein>
<dbReference type="PANTHER" id="PTHR30126">
    <property type="entry name" value="HTH-TYPE TRANSCRIPTIONAL REGULATOR"/>
    <property type="match status" value="1"/>
</dbReference>
<dbReference type="InterPro" id="IPR036388">
    <property type="entry name" value="WH-like_DNA-bd_sf"/>
</dbReference>
<dbReference type="InterPro" id="IPR000847">
    <property type="entry name" value="LysR_HTH_N"/>
</dbReference>
<dbReference type="RefSeq" id="WP_380965258.1">
    <property type="nucleotide sequence ID" value="NZ_JBHTCO010000005.1"/>
</dbReference>
<dbReference type="SUPFAM" id="SSF53850">
    <property type="entry name" value="Periplasmic binding protein-like II"/>
    <property type="match status" value="1"/>
</dbReference>
<dbReference type="SUPFAM" id="SSF46785">
    <property type="entry name" value="Winged helix' DNA-binding domain"/>
    <property type="match status" value="1"/>
</dbReference>
<evidence type="ECO:0000256" key="2">
    <source>
        <dbReference type="ARBA" id="ARBA00023015"/>
    </source>
</evidence>
<evidence type="ECO:0000256" key="4">
    <source>
        <dbReference type="ARBA" id="ARBA00023163"/>
    </source>
</evidence>
<evidence type="ECO:0000256" key="3">
    <source>
        <dbReference type="ARBA" id="ARBA00023125"/>
    </source>
</evidence>
<feature type="domain" description="HTH lysR-type" evidence="5">
    <location>
        <begin position="1"/>
        <end position="58"/>
    </location>
</feature>
<accession>A0ABW2PYP5</accession>
<evidence type="ECO:0000313" key="6">
    <source>
        <dbReference type="EMBL" id="MFC7392850.1"/>
    </source>
</evidence>
<dbReference type="Proteomes" id="UP001596505">
    <property type="component" value="Unassembled WGS sequence"/>
</dbReference>
<keyword evidence="4" id="KW-0804">Transcription</keyword>
<dbReference type="PRINTS" id="PR00039">
    <property type="entry name" value="HTHLYSR"/>
</dbReference>
<name>A0ABW2PYP5_9BACL</name>
<dbReference type="Pfam" id="PF00126">
    <property type="entry name" value="HTH_1"/>
    <property type="match status" value="1"/>
</dbReference>
<keyword evidence="2" id="KW-0805">Transcription regulation</keyword>
<sequence length="291" mass="34035">MNLTYLETFLTVYECGNFTEAAKQLYIPQPTVSNRIRYLEEELRQDLFVKNQKGKRSVNLTKAGEKLLPYARQILETMTVVKEELNVTNRKNLKIGSTIPLTHPFIYKKIQMLYSPDNNVNVYVSSINQSNVIENIINKDIDFALVTEPINDMNIKSYPIKSEEYELILSKKHRLSKLPILDNIKCLENENMVYYEYYRLIMKMLNALQMKYKKKLVTNQIELVRKLVKSDYGIAILPSVLFQKEIEDGEIINIPISKSFGLDKIHYYLVCNQNNVMLKNIFLSNLQMEPI</sequence>
<evidence type="ECO:0000259" key="5">
    <source>
        <dbReference type="PROSITE" id="PS50931"/>
    </source>
</evidence>
<dbReference type="Gene3D" id="1.10.10.10">
    <property type="entry name" value="Winged helix-like DNA-binding domain superfamily/Winged helix DNA-binding domain"/>
    <property type="match status" value="1"/>
</dbReference>
<dbReference type="InterPro" id="IPR036390">
    <property type="entry name" value="WH_DNA-bd_sf"/>
</dbReference>
<dbReference type="InterPro" id="IPR005119">
    <property type="entry name" value="LysR_subst-bd"/>
</dbReference>
<dbReference type="Gene3D" id="3.40.190.290">
    <property type="match status" value="1"/>
</dbReference>
<comment type="caution">
    <text evidence="6">The sequence shown here is derived from an EMBL/GenBank/DDBJ whole genome shotgun (WGS) entry which is preliminary data.</text>
</comment>
<gene>
    <name evidence="6" type="ORF">ACFQRG_07595</name>
</gene>
<dbReference type="CDD" id="cd05466">
    <property type="entry name" value="PBP2_LTTR_substrate"/>
    <property type="match status" value="1"/>
</dbReference>
<comment type="similarity">
    <text evidence="1">Belongs to the LysR transcriptional regulatory family.</text>
</comment>
<reference evidence="7" key="1">
    <citation type="journal article" date="2019" name="Int. J. Syst. Evol. Microbiol.">
        <title>The Global Catalogue of Microorganisms (GCM) 10K type strain sequencing project: providing services to taxonomists for standard genome sequencing and annotation.</title>
        <authorList>
            <consortium name="The Broad Institute Genomics Platform"/>
            <consortium name="The Broad Institute Genome Sequencing Center for Infectious Disease"/>
            <person name="Wu L."/>
            <person name="Ma J."/>
        </authorList>
    </citation>
    <scope>NUCLEOTIDE SEQUENCE [LARGE SCALE GENOMIC DNA]</scope>
    <source>
        <strain evidence="7">CGMCC 1.16305</strain>
    </source>
</reference>
<keyword evidence="3" id="KW-0238">DNA-binding</keyword>
<dbReference type="PANTHER" id="PTHR30126:SF40">
    <property type="entry name" value="HTH-TYPE TRANSCRIPTIONAL REGULATOR GLTR"/>
    <property type="match status" value="1"/>
</dbReference>